<dbReference type="InterPro" id="IPR036390">
    <property type="entry name" value="WH_DNA-bd_sf"/>
</dbReference>
<feature type="compositionally biased region" description="Basic residues" evidence="5">
    <location>
        <begin position="304"/>
        <end position="313"/>
    </location>
</feature>
<proteinExistence type="inferred from homology"/>
<evidence type="ECO:0000256" key="2">
    <source>
        <dbReference type="ARBA" id="ARBA00023015"/>
    </source>
</evidence>
<keyword evidence="8" id="KW-1185">Reference proteome</keyword>
<sequence>MLDVDKLTLLREVAVHGGISAAAQALRTTPSNVSQQLRRLEGALGIALLEARGRGVRLTPAAEALVRRTEDVLAILEEAEAELAEQRTGRGGGPSGAREVRLVGFHSFAVGLLGDVVARLGRSAPGLRLVFEEREPEGALAEVLARRADIAVVDEYAGYPRPPAAGIVRIGIGHEPVVPYLPAGSGAAAELDWAMEPESSDAARWALGLCRSAGFEPRVRYVSPDPSVHRRLLELGHAAAFLPATAAAGLPRRVRAAPDLPGGCTASTPWCCAAARSGPRRTRRAAPRSRRRSGPRSPLTTPCSRRRRAAPLP</sequence>
<evidence type="ECO:0000256" key="3">
    <source>
        <dbReference type="ARBA" id="ARBA00023125"/>
    </source>
</evidence>
<dbReference type="EMBL" id="CP095045">
    <property type="protein sequence ID" value="UOQ56917.1"/>
    <property type="molecule type" value="Genomic_DNA"/>
</dbReference>
<name>A0ABY4FKX4_9MICO</name>
<dbReference type="InterPro" id="IPR000847">
    <property type="entry name" value="LysR_HTH_N"/>
</dbReference>
<dbReference type="Gene3D" id="3.40.190.10">
    <property type="entry name" value="Periplasmic binding protein-like II"/>
    <property type="match status" value="2"/>
</dbReference>
<dbReference type="Pfam" id="PF00126">
    <property type="entry name" value="HTH_1"/>
    <property type="match status" value="1"/>
</dbReference>
<feature type="domain" description="HTH lysR-type" evidence="6">
    <location>
        <begin position="2"/>
        <end position="59"/>
    </location>
</feature>
<evidence type="ECO:0000313" key="8">
    <source>
        <dbReference type="Proteomes" id="UP000831786"/>
    </source>
</evidence>
<evidence type="ECO:0000259" key="6">
    <source>
        <dbReference type="PROSITE" id="PS50931"/>
    </source>
</evidence>
<dbReference type="SUPFAM" id="SSF53850">
    <property type="entry name" value="Periplasmic binding protein-like II"/>
    <property type="match status" value="1"/>
</dbReference>
<keyword evidence="2" id="KW-0805">Transcription regulation</keyword>
<evidence type="ECO:0000256" key="5">
    <source>
        <dbReference type="SAM" id="MobiDB-lite"/>
    </source>
</evidence>
<feature type="region of interest" description="Disordered" evidence="5">
    <location>
        <begin position="275"/>
        <end position="313"/>
    </location>
</feature>
<keyword evidence="3" id="KW-0238">DNA-binding</keyword>
<dbReference type="InterPro" id="IPR005119">
    <property type="entry name" value="LysR_subst-bd"/>
</dbReference>
<dbReference type="SUPFAM" id="SSF46785">
    <property type="entry name" value="Winged helix' DNA-binding domain"/>
    <property type="match status" value="1"/>
</dbReference>
<dbReference type="Pfam" id="PF03466">
    <property type="entry name" value="LysR_substrate"/>
    <property type="match status" value="1"/>
</dbReference>
<dbReference type="RefSeq" id="WP_244727462.1">
    <property type="nucleotide sequence ID" value="NZ_CP095045.1"/>
</dbReference>
<comment type="similarity">
    <text evidence="1">Belongs to the LysR transcriptional regulatory family.</text>
</comment>
<gene>
    <name evidence="7" type="ORF">MUN78_14800</name>
</gene>
<dbReference type="PANTHER" id="PTHR30126">
    <property type="entry name" value="HTH-TYPE TRANSCRIPTIONAL REGULATOR"/>
    <property type="match status" value="1"/>
</dbReference>
<dbReference type="Proteomes" id="UP000831786">
    <property type="component" value="Chromosome"/>
</dbReference>
<evidence type="ECO:0000313" key="7">
    <source>
        <dbReference type="EMBL" id="UOQ56917.1"/>
    </source>
</evidence>
<organism evidence="7 8">
    <name type="scientific">Leucobacter allii</name>
    <dbReference type="NCBI Taxonomy" id="2932247"/>
    <lineage>
        <taxon>Bacteria</taxon>
        <taxon>Bacillati</taxon>
        <taxon>Actinomycetota</taxon>
        <taxon>Actinomycetes</taxon>
        <taxon>Micrococcales</taxon>
        <taxon>Microbacteriaceae</taxon>
        <taxon>Leucobacter</taxon>
    </lineage>
</organism>
<reference evidence="7 8" key="1">
    <citation type="submission" date="2022-04" db="EMBL/GenBank/DDBJ databases">
        <title>Leucobacter sp. isolated from rhizosphere of garlic.</title>
        <authorList>
            <person name="Won M."/>
            <person name="Lee C.-M."/>
            <person name="Woen H.-Y."/>
            <person name="Kwon S.-W."/>
        </authorList>
    </citation>
    <scope>NUCLEOTIDE SEQUENCE [LARGE SCALE GENOMIC DNA]</scope>
    <source>
        <strain evidence="7 8">H21R-40</strain>
    </source>
</reference>
<dbReference type="Gene3D" id="1.10.10.10">
    <property type="entry name" value="Winged helix-like DNA-binding domain superfamily/Winged helix DNA-binding domain"/>
    <property type="match status" value="1"/>
</dbReference>
<dbReference type="PANTHER" id="PTHR30126:SF40">
    <property type="entry name" value="HTH-TYPE TRANSCRIPTIONAL REGULATOR GLTR"/>
    <property type="match status" value="1"/>
</dbReference>
<dbReference type="PROSITE" id="PS50931">
    <property type="entry name" value="HTH_LYSR"/>
    <property type="match status" value="1"/>
</dbReference>
<protein>
    <submittedName>
        <fullName evidence="7">LysR family transcriptional regulator</fullName>
    </submittedName>
</protein>
<evidence type="ECO:0000256" key="4">
    <source>
        <dbReference type="ARBA" id="ARBA00023163"/>
    </source>
</evidence>
<feature type="compositionally biased region" description="Basic residues" evidence="5">
    <location>
        <begin position="278"/>
        <end position="294"/>
    </location>
</feature>
<accession>A0ABY4FKX4</accession>
<dbReference type="InterPro" id="IPR036388">
    <property type="entry name" value="WH-like_DNA-bd_sf"/>
</dbReference>
<keyword evidence="4" id="KW-0804">Transcription</keyword>
<evidence type="ECO:0000256" key="1">
    <source>
        <dbReference type="ARBA" id="ARBA00009437"/>
    </source>
</evidence>